<name>A0A0B6X0M1_9BACT</name>
<dbReference type="RefSeq" id="WP_041978660.1">
    <property type="nucleotide sequence ID" value="NZ_CBXV010000008.1"/>
</dbReference>
<proteinExistence type="predicted"/>
<dbReference type="GO" id="GO:0016020">
    <property type="term" value="C:membrane"/>
    <property type="evidence" value="ECO:0007669"/>
    <property type="project" value="UniProtKB-SubCell"/>
</dbReference>
<dbReference type="STRING" id="454194.PYK22_03122"/>
<dbReference type="OrthoDB" id="2374151at2"/>
<feature type="transmembrane region" description="Helical" evidence="5">
    <location>
        <begin position="6"/>
        <end position="24"/>
    </location>
</feature>
<evidence type="ECO:0000256" key="5">
    <source>
        <dbReference type="SAM" id="Phobius"/>
    </source>
</evidence>
<protein>
    <submittedName>
        <fullName evidence="6">Predicted divalent heavy-metal cations transporter</fullName>
    </submittedName>
</protein>
<feature type="transmembrane region" description="Helical" evidence="5">
    <location>
        <begin position="204"/>
        <end position="225"/>
    </location>
</feature>
<dbReference type="PANTHER" id="PTHR16950">
    <property type="entry name" value="ZINC TRANSPORTER SLC39A7 HISTIDINE-RICH MEMBRANE PROTEIN KE4"/>
    <property type="match status" value="1"/>
</dbReference>
<keyword evidence="7" id="KW-1185">Reference proteome</keyword>
<keyword evidence="2 5" id="KW-0812">Transmembrane</keyword>
<sequence>MNYATFFLFGLALATANVIGGLLVTSSASLARNARLLRFLIALGAGFMLAAIFIEVVPATVEVWARRSSDHAVLNATTLLLAGYLLIHLFEHTIAPHFHFGAETHPERLLRPTAAYAAIGGLSIHTLFDGVSIAAAFLVNFKVGLLVFIAVLLHKVPEGFTAASIMLASGREMRRARWATLLIGGATLLGVMSVAIAQAHIEPLVAYALPFSAGVTLYVAASDLIPEVNHLEEKNPLTSVVVFIGVAFFYLLHLMIED</sequence>
<gene>
    <name evidence="6" type="ORF">PYK22_03122</name>
</gene>
<keyword evidence="3 5" id="KW-1133">Transmembrane helix</keyword>
<evidence type="ECO:0000256" key="1">
    <source>
        <dbReference type="ARBA" id="ARBA00004141"/>
    </source>
</evidence>
<feature type="transmembrane region" description="Helical" evidence="5">
    <location>
        <begin position="134"/>
        <end position="157"/>
    </location>
</feature>
<evidence type="ECO:0000256" key="2">
    <source>
        <dbReference type="ARBA" id="ARBA00022692"/>
    </source>
</evidence>
<evidence type="ECO:0000256" key="4">
    <source>
        <dbReference type="ARBA" id="ARBA00023136"/>
    </source>
</evidence>
<organism evidence="6 7">
    <name type="scientific">Pyrinomonas methylaliphatogenes</name>
    <dbReference type="NCBI Taxonomy" id="454194"/>
    <lineage>
        <taxon>Bacteria</taxon>
        <taxon>Pseudomonadati</taxon>
        <taxon>Acidobacteriota</taxon>
        <taxon>Blastocatellia</taxon>
        <taxon>Blastocatellales</taxon>
        <taxon>Pyrinomonadaceae</taxon>
        <taxon>Pyrinomonas</taxon>
    </lineage>
</organism>
<evidence type="ECO:0000256" key="3">
    <source>
        <dbReference type="ARBA" id="ARBA00022989"/>
    </source>
</evidence>
<reference evidence="6 7" key="2">
    <citation type="submission" date="2015-01" db="EMBL/GenBank/DDBJ databases">
        <title>Complete genome sequence of Pyrinomonas methylaliphatogenes type strain K22T.</title>
        <authorList>
            <person name="Lee K.C.Y."/>
            <person name="Power J.F."/>
            <person name="Dunfield P.F."/>
            <person name="Morgan X.C."/>
            <person name="Huttenhower C."/>
            <person name="Stott M.B."/>
        </authorList>
    </citation>
    <scope>NUCLEOTIDE SEQUENCE [LARGE SCALE GENOMIC DNA]</scope>
    <source>
        <strain evidence="6 7">K22</strain>
    </source>
</reference>
<feature type="transmembrane region" description="Helical" evidence="5">
    <location>
        <begin position="178"/>
        <end position="198"/>
    </location>
</feature>
<dbReference type="GO" id="GO:0046873">
    <property type="term" value="F:metal ion transmembrane transporter activity"/>
    <property type="evidence" value="ECO:0007669"/>
    <property type="project" value="InterPro"/>
</dbReference>
<dbReference type="AlphaFoldDB" id="A0A0B6X0M1"/>
<feature type="transmembrane region" description="Helical" evidence="5">
    <location>
        <begin position="237"/>
        <end position="256"/>
    </location>
</feature>
<dbReference type="Pfam" id="PF02535">
    <property type="entry name" value="Zip"/>
    <property type="match status" value="1"/>
</dbReference>
<keyword evidence="4 5" id="KW-0472">Membrane</keyword>
<feature type="transmembrane region" description="Helical" evidence="5">
    <location>
        <begin position="36"/>
        <end position="60"/>
    </location>
</feature>
<dbReference type="InterPro" id="IPR003689">
    <property type="entry name" value="ZIP"/>
</dbReference>
<evidence type="ECO:0000313" key="7">
    <source>
        <dbReference type="Proteomes" id="UP000031518"/>
    </source>
</evidence>
<evidence type="ECO:0000313" key="6">
    <source>
        <dbReference type="EMBL" id="CDM67073.1"/>
    </source>
</evidence>
<dbReference type="PANTHER" id="PTHR16950:SF16">
    <property type="entry name" value="ZINC TRANSPORTER ZIP13"/>
    <property type="match status" value="1"/>
</dbReference>
<reference evidence="6 7" key="1">
    <citation type="submission" date="2013-12" db="EMBL/GenBank/DDBJ databases">
        <authorList>
            <person name="Stott M."/>
        </authorList>
    </citation>
    <scope>NUCLEOTIDE SEQUENCE [LARGE SCALE GENOMIC DNA]</scope>
    <source>
        <strain evidence="6 7">K22</strain>
    </source>
</reference>
<dbReference type="EMBL" id="CBXV010000008">
    <property type="protein sequence ID" value="CDM67073.1"/>
    <property type="molecule type" value="Genomic_DNA"/>
</dbReference>
<comment type="subcellular location">
    <subcellularLocation>
        <location evidence="1">Membrane</location>
        <topology evidence="1">Multi-pass membrane protein</topology>
    </subcellularLocation>
</comment>
<accession>A0A0B6X0M1</accession>
<feature type="transmembrane region" description="Helical" evidence="5">
    <location>
        <begin position="72"/>
        <end position="89"/>
    </location>
</feature>
<dbReference type="Proteomes" id="UP000031518">
    <property type="component" value="Unassembled WGS sequence"/>
</dbReference>